<evidence type="ECO:0000313" key="2">
    <source>
        <dbReference type="EMBL" id="PTQ87103.1"/>
    </source>
</evidence>
<comment type="caution">
    <text evidence="2">The sequence shown here is derived from an EMBL/GenBank/DDBJ whole genome shotgun (WGS) entry which is preliminary data.</text>
</comment>
<name>A0A2T5ITG3_9GAMM</name>
<evidence type="ECO:0000313" key="3">
    <source>
        <dbReference type="Proteomes" id="UP000244223"/>
    </source>
</evidence>
<feature type="compositionally biased region" description="Low complexity" evidence="1">
    <location>
        <begin position="300"/>
        <end position="311"/>
    </location>
</feature>
<proteinExistence type="predicted"/>
<dbReference type="InterPro" id="IPR010781">
    <property type="entry name" value="DUF1376"/>
</dbReference>
<dbReference type="EMBL" id="QAON01000024">
    <property type="protein sequence ID" value="PTQ87103.1"/>
    <property type="molecule type" value="Genomic_DNA"/>
</dbReference>
<protein>
    <submittedName>
        <fullName evidence="2">Uncharacterized protein DUF1376</fullName>
    </submittedName>
</protein>
<accession>A0A2T5ITG3</accession>
<dbReference type="OrthoDB" id="7211084at2"/>
<dbReference type="RefSeq" id="WP_107866941.1">
    <property type="nucleotide sequence ID" value="NZ_QAON01000024.1"/>
</dbReference>
<reference evidence="2 3" key="1">
    <citation type="submission" date="2018-04" db="EMBL/GenBank/DDBJ databases">
        <title>Genomic Encyclopedia of Archaeal and Bacterial Type Strains, Phase II (KMG-II): from individual species to whole genera.</title>
        <authorList>
            <person name="Goeker M."/>
        </authorList>
    </citation>
    <scope>NUCLEOTIDE SEQUENCE [LARGE SCALE GENOMIC DNA]</scope>
    <source>
        <strain evidence="2 3">DSM 5822</strain>
    </source>
</reference>
<dbReference type="AlphaFoldDB" id="A0A2T5ITG3"/>
<evidence type="ECO:0000256" key="1">
    <source>
        <dbReference type="SAM" id="MobiDB-lite"/>
    </source>
</evidence>
<gene>
    <name evidence="2" type="ORF">C8N29_12425</name>
</gene>
<feature type="region of interest" description="Disordered" evidence="1">
    <location>
        <begin position="296"/>
        <end position="323"/>
    </location>
</feature>
<organism evidence="2 3">
    <name type="scientific">Agitococcus lubricus</name>
    <dbReference type="NCBI Taxonomy" id="1077255"/>
    <lineage>
        <taxon>Bacteria</taxon>
        <taxon>Pseudomonadati</taxon>
        <taxon>Pseudomonadota</taxon>
        <taxon>Gammaproteobacteria</taxon>
        <taxon>Moraxellales</taxon>
        <taxon>Moraxellaceae</taxon>
        <taxon>Agitococcus</taxon>
    </lineage>
</organism>
<dbReference type="Pfam" id="PF07120">
    <property type="entry name" value="DUF1376"/>
    <property type="match status" value="1"/>
</dbReference>
<dbReference type="Proteomes" id="UP000244223">
    <property type="component" value="Unassembled WGS sequence"/>
</dbReference>
<sequence>MISPLVPKDADLRSYTWIKLDYSRLFASEFFAMANDAEFRAAFILWCKSMQQLPAGSLPNNDKALAGWCGKSLKQWAKIKDTALHGWQEADDGRLYHPVLAEVVNDILFKTDAKATSNHHDDKETKKAMTNAERQAAHKARQKEKEKELALLAEKGNGTGNGASNEEVTLGNGLGNESNATGNGQVTASNGNFVTSEGGKGGDLDLNLEQDLDINQYINSHSNAREAEKKSSRFFDDELRPSVEALNAKLGASLVTEEFITQNLFAFNSHYETKCLTENQRLAKWIAWFKGNKAKESKFDSTSSPSSTRKNTIPDNNSQAWMTPELEAQLNAKFAA</sequence>
<keyword evidence="3" id="KW-1185">Reference proteome</keyword>